<comment type="function">
    <text evidence="8">Pyridoxal 5'-phosphate (PLP)-binding protein, which may be involved in intracellular homeostatic regulation of pyridoxal 5'-phosphate (PLP), the active form of vitamin B6.</text>
</comment>
<feature type="domain" description="DEAD-box RNA helicase Q" evidence="14">
    <location>
        <begin position="312"/>
        <end position="340"/>
    </location>
</feature>
<feature type="modified residue" description="N6-(pyridoxal phosphate)lysine" evidence="8">
    <location>
        <position position="990"/>
    </location>
</feature>
<evidence type="ECO:0000256" key="5">
    <source>
        <dbReference type="ARBA" id="ARBA00022884"/>
    </source>
</evidence>
<keyword evidence="2" id="KW-0378">Hydrolase</keyword>
<evidence type="ECO:0000256" key="6">
    <source>
        <dbReference type="ARBA" id="ARBA00022898"/>
    </source>
</evidence>
<keyword evidence="6 8" id="KW-0663">Pyridoxal phosphate</keyword>
<evidence type="ECO:0000256" key="3">
    <source>
        <dbReference type="ARBA" id="ARBA00022806"/>
    </source>
</evidence>
<dbReference type="InterPro" id="IPR001608">
    <property type="entry name" value="Ala_racemase_N"/>
</dbReference>
<dbReference type="PROSITE" id="PS01211">
    <property type="entry name" value="UPF0001"/>
    <property type="match status" value="1"/>
</dbReference>
<evidence type="ECO:0000256" key="2">
    <source>
        <dbReference type="ARBA" id="ARBA00022801"/>
    </source>
</evidence>
<protein>
    <recommendedName>
        <fullName evidence="8">Pyridoxal phosphate homeostasis protein</fullName>
        <shortName evidence="8">PLP homeostasis protein</shortName>
    </recommendedName>
</protein>
<dbReference type="NCBIfam" id="TIGR00044">
    <property type="entry name" value="YggS family pyridoxal phosphate-dependent enzyme"/>
    <property type="match status" value="1"/>
</dbReference>
<dbReference type="PANTHER" id="PTHR47959">
    <property type="entry name" value="ATP-DEPENDENT RNA HELICASE RHLE-RELATED"/>
    <property type="match status" value="1"/>
</dbReference>
<dbReference type="CDD" id="cd18787">
    <property type="entry name" value="SF2_C_DEAD"/>
    <property type="match status" value="1"/>
</dbReference>
<dbReference type="Pfam" id="PF01168">
    <property type="entry name" value="Ala_racemase_N"/>
    <property type="match status" value="1"/>
</dbReference>
<dbReference type="InterPro" id="IPR050079">
    <property type="entry name" value="DEAD_box_RNA_helicase"/>
</dbReference>
<accession>A0A8H3R3H1</accession>
<dbReference type="SMART" id="SM00490">
    <property type="entry name" value="HELICc"/>
    <property type="match status" value="1"/>
</dbReference>
<sequence>MDFIMTIEDDNEVISLEEENSDINDDNTTQINNSKTKKTNKKDKKVNNKKEKKKSNNENNNLKNKKDDDKNNINSENDDIINPEFTFFIDGINNNNSIEHPWDFNAARAGLKPKISIKSKSIDEIIENKRFETKKKKNREINGDDKNDKNRINYDDDELSESEKDDDDLEKKYIDQNKKKETMKHNEISENDRAENDDDDDDDDSDEDEPYSFGGGVDYVIEDEDEDTSENEEDDEDEDERSEENKQKKQQVSNSRDKMRDRDSDEDEDEDEDESDEDSDEDSDEGDDEYERERKKAYFADKSEIIQNEDVESFQTMNLSRPILKGLSQLGFIQPTQIQKEAIPIALMGKDICGGAITGSGKTIAFLVPIIERLFYRPRQTAEVRVLILAPTRELAIQCHSVASKLAAFTDITLCLCVGGLSLKQQESELRARPDIVIATPGRLIDHVRNSPSFLLENIEILVIDEADRMLEVGFADELNEIVKNCPKSRQTMLFSATMTDNVDELIRLSLNRPVKLMVDPIKSTNAKLIQEFIRIRETQEKNREIILIILCKKYFKHKVIIFFRTKSVAHEMKVIFGLLGLKASELHGNLSQEQRLEALEAFRDGKVDYLLATDLASRGLDIKGIETVINYNMPQTYDQYIHRVGRTARAGRNGRSVTLVGESDRKLLKLVIKHSQKEQIKKRKIDVELIKEYSKKLEDIKEKVEEVLKEEKEEKLANKAEMELLKGQNLLKYEKEIFSRPARTWFQTEKEKKLSKSLSADNIDKKRMRDESDNEEEGVNKKKIKRDKYAGMSRKKKRRMKFREDDSNPQIKIENLKAVKLAKKSQKFTKINKMSENDKTKVKSKSGGKKKKKNDGIGFEVDLADGTKKKAFAVVPKNANKKGKGAGKGKSNDVIKKKVKSNGGVKKRGKNVKGKRRNFIHCNNYIYSTRFLQYNYRIRMISSSGEVREEEKNEVEIRKKEIEEKLCDVNRRIESIAQGKQVRLVAVSKLKPVSDIRFAYELGQRHFGENYLQELAEKSEKLPSDIQWHFIGSLQSNKCKMLAGIPNLWAVETIDSTKKADLMNKACASRNDKLKVFLQVNTSGEESKSGIEPGECLEVLNYIQDNCNKLELTGLMTIGALNRDDSNENQPNPDFVLLRNLKEEFKKARGIELELSMGMSNDFEEAINLGATNVRIGSTIFGSRPSKQELKRDNI</sequence>
<dbReference type="SMART" id="SM00487">
    <property type="entry name" value="DEXDc"/>
    <property type="match status" value="1"/>
</dbReference>
<dbReference type="Gene3D" id="3.40.50.300">
    <property type="entry name" value="P-loop containing nucleotide triphosphate hydrolases"/>
    <property type="match status" value="2"/>
</dbReference>
<feature type="coiled-coil region" evidence="10">
    <location>
        <begin position="691"/>
        <end position="729"/>
    </location>
</feature>
<dbReference type="InterPro" id="IPR014014">
    <property type="entry name" value="RNA_helicase_DEAD_Q_motif"/>
</dbReference>
<feature type="compositionally biased region" description="Acidic residues" evidence="11">
    <location>
        <begin position="220"/>
        <end position="242"/>
    </location>
</feature>
<name>A0A8H3R3H1_9GLOM</name>
<feature type="compositionally biased region" description="Acidic residues" evidence="11">
    <location>
        <begin position="7"/>
        <end position="25"/>
    </location>
</feature>
<keyword evidence="10" id="KW-0175">Coiled coil</keyword>
<evidence type="ECO:0000259" key="12">
    <source>
        <dbReference type="PROSITE" id="PS51192"/>
    </source>
</evidence>
<feature type="region of interest" description="Disordered" evidence="11">
    <location>
        <begin position="1"/>
        <end position="78"/>
    </location>
</feature>
<dbReference type="Gene3D" id="3.20.20.10">
    <property type="entry name" value="Alanine racemase"/>
    <property type="match status" value="1"/>
</dbReference>
<dbReference type="InterPro" id="IPR011545">
    <property type="entry name" value="DEAD/DEAH_box_helicase_dom"/>
</dbReference>
<feature type="region of interest" description="Disordered" evidence="11">
    <location>
        <begin position="112"/>
        <end position="292"/>
    </location>
</feature>
<feature type="compositionally biased region" description="Basic and acidic residues" evidence="11">
    <location>
        <begin position="169"/>
        <end position="194"/>
    </location>
</feature>
<evidence type="ECO:0000256" key="1">
    <source>
        <dbReference type="ARBA" id="ARBA00022741"/>
    </source>
</evidence>
<dbReference type="InterPro" id="IPR014001">
    <property type="entry name" value="Helicase_ATP-bd"/>
</dbReference>
<evidence type="ECO:0000259" key="13">
    <source>
        <dbReference type="PROSITE" id="PS51194"/>
    </source>
</evidence>
<keyword evidence="1" id="KW-0547">Nucleotide-binding</keyword>
<feature type="compositionally biased region" description="Acidic residues" evidence="11">
    <location>
        <begin position="264"/>
        <end position="290"/>
    </location>
</feature>
<evidence type="ECO:0000256" key="8">
    <source>
        <dbReference type="HAMAP-Rule" id="MF_03225"/>
    </source>
</evidence>
<keyword evidence="3" id="KW-0347">Helicase</keyword>
<dbReference type="GO" id="GO:0005829">
    <property type="term" value="C:cytosol"/>
    <property type="evidence" value="ECO:0007669"/>
    <property type="project" value="TreeGrafter"/>
</dbReference>
<feature type="domain" description="Helicase C-terminal" evidence="13">
    <location>
        <begin position="528"/>
        <end position="699"/>
    </location>
</feature>
<keyword evidence="5" id="KW-0694">RNA-binding</keyword>
<dbReference type="InterPro" id="IPR000629">
    <property type="entry name" value="RNA-helicase_DEAD-box_CS"/>
</dbReference>
<comment type="caution">
    <text evidence="15">The sequence shown here is derived from an EMBL/GenBank/DDBJ whole genome shotgun (WGS) entry which is preliminary data.</text>
</comment>
<dbReference type="PROSITE" id="PS51195">
    <property type="entry name" value="Q_MOTIF"/>
    <property type="match status" value="1"/>
</dbReference>
<evidence type="ECO:0000256" key="10">
    <source>
        <dbReference type="SAM" id="Coils"/>
    </source>
</evidence>
<dbReference type="CDD" id="cd06822">
    <property type="entry name" value="PLPDE_III_YBL036c_euk"/>
    <property type="match status" value="1"/>
</dbReference>
<dbReference type="FunFam" id="3.20.20.10:FF:000007">
    <property type="entry name" value="Pyridoxal phosphate homeostasis protein"/>
    <property type="match status" value="1"/>
</dbReference>
<feature type="compositionally biased region" description="Basic and acidic residues" evidence="11">
    <location>
        <begin position="763"/>
        <end position="772"/>
    </location>
</feature>
<dbReference type="AlphaFoldDB" id="A0A8H3R3H1"/>
<feature type="compositionally biased region" description="Acidic residues" evidence="11">
    <location>
        <begin position="195"/>
        <end position="210"/>
    </location>
</feature>
<dbReference type="CDD" id="cd17947">
    <property type="entry name" value="DEADc_DDX27"/>
    <property type="match status" value="1"/>
</dbReference>
<dbReference type="OrthoDB" id="10259843at2759"/>
<dbReference type="PROSITE" id="PS51192">
    <property type="entry name" value="HELICASE_ATP_BIND_1"/>
    <property type="match status" value="1"/>
</dbReference>
<comment type="similarity">
    <text evidence="8">Belongs to the pyridoxal phosphate-binding protein YggS/PROSC family.</text>
</comment>
<evidence type="ECO:0000313" key="15">
    <source>
        <dbReference type="EMBL" id="GES98794.1"/>
    </source>
</evidence>
<dbReference type="GO" id="GO:0003723">
    <property type="term" value="F:RNA binding"/>
    <property type="evidence" value="ECO:0007669"/>
    <property type="project" value="UniProtKB-KW"/>
</dbReference>
<feature type="domain" description="Helicase ATP-binding" evidence="12">
    <location>
        <begin position="343"/>
        <end position="517"/>
    </location>
</feature>
<dbReference type="GO" id="GO:0005524">
    <property type="term" value="F:ATP binding"/>
    <property type="evidence" value="ECO:0007669"/>
    <property type="project" value="UniProtKB-KW"/>
</dbReference>
<feature type="region of interest" description="Disordered" evidence="11">
    <location>
        <begin position="828"/>
        <end position="857"/>
    </location>
</feature>
<evidence type="ECO:0000259" key="14">
    <source>
        <dbReference type="PROSITE" id="PS51195"/>
    </source>
</evidence>
<dbReference type="PROSITE" id="PS00039">
    <property type="entry name" value="DEAD_ATP_HELICASE"/>
    <property type="match status" value="1"/>
</dbReference>
<organism evidence="15 16">
    <name type="scientific">Rhizophagus clarus</name>
    <dbReference type="NCBI Taxonomy" id="94130"/>
    <lineage>
        <taxon>Eukaryota</taxon>
        <taxon>Fungi</taxon>
        <taxon>Fungi incertae sedis</taxon>
        <taxon>Mucoromycota</taxon>
        <taxon>Glomeromycotina</taxon>
        <taxon>Glomeromycetes</taxon>
        <taxon>Glomerales</taxon>
        <taxon>Glomeraceae</taxon>
        <taxon>Rhizophagus</taxon>
    </lineage>
</organism>
<feature type="compositionally biased region" description="Basic residues" evidence="11">
    <location>
        <begin position="35"/>
        <end position="44"/>
    </location>
</feature>
<dbReference type="InterPro" id="IPR029066">
    <property type="entry name" value="PLP-binding_barrel"/>
</dbReference>
<evidence type="ECO:0000313" key="16">
    <source>
        <dbReference type="Proteomes" id="UP000615446"/>
    </source>
</evidence>
<keyword evidence="4" id="KW-0067">ATP-binding</keyword>
<dbReference type="Pfam" id="PF00270">
    <property type="entry name" value="DEAD"/>
    <property type="match status" value="1"/>
</dbReference>
<proteinExistence type="inferred from homology"/>
<evidence type="ECO:0000256" key="7">
    <source>
        <dbReference type="ARBA" id="ARBA00047984"/>
    </source>
</evidence>
<dbReference type="EMBL" id="BLAL01000274">
    <property type="protein sequence ID" value="GES98794.1"/>
    <property type="molecule type" value="Genomic_DNA"/>
</dbReference>
<dbReference type="GO" id="GO:0003724">
    <property type="term" value="F:RNA helicase activity"/>
    <property type="evidence" value="ECO:0007669"/>
    <property type="project" value="UniProtKB-EC"/>
</dbReference>
<feature type="compositionally biased region" description="Acidic residues" evidence="11">
    <location>
        <begin position="155"/>
        <end position="168"/>
    </location>
</feature>
<reference evidence="15" key="1">
    <citation type="submission" date="2019-10" db="EMBL/GenBank/DDBJ databases">
        <title>Conservation and host-specific expression of non-tandemly repeated heterogenous ribosome RNA gene in arbuscular mycorrhizal fungi.</title>
        <authorList>
            <person name="Maeda T."/>
            <person name="Kobayashi Y."/>
            <person name="Nakagawa T."/>
            <person name="Ezawa T."/>
            <person name="Yamaguchi K."/>
            <person name="Bino T."/>
            <person name="Nishimoto Y."/>
            <person name="Shigenobu S."/>
            <person name="Kawaguchi M."/>
        </authorList>
    </citation>
    <scope>NUCLEOTIDE SEQUENCE</scope>
    <source>
        <strain evidence="15">HR1</strain>
    </source>
</reference>
<dbReference type="GO" id="GO:0030170">
    <property type="term" value="F:pyridoxal phosphate binding"/>
    <property type="evidence" value="ECO:0007669"/>
    <property type="project" value="UniProtKB-UniRule"/>
</dbReference>
<evidence type="ECO:0000256" key="4">
    <source>
        <dbReference type="ARBA" id="ARBA00022840"/>
    </source>
</evidence>
<dbReference type="InterPro" id="IPR001650">
    <property type="entry name" value="Helicase_C-like"/>
</dbReference>
<dbReference type="PANTHER" id="PTHR47959:SF1">
    <property type="entry name" value="ATP-DEPENDENT RNA HELICASE DBPA"/>
    <property type="match status" value="1"/>
</dbReference>
<feature type="compositionally biased region" description="Basic residues" evidence="11">
    <location>
        <begin position="843"/>
        <end position="854"/>
    </location>
</feature>
<feature type="compositionally biased region" description="Basic and acidic residues" evidence="11">
    <location>
        <begin position="120"/>
        <end position="131"/>
    </location>
</feature>
<evidence type="ECO:0000256" key="9">
    <source>
        <dbReference type="PROSITE-ProRule" id="PRU00552"/>
    </source>
</evidence>
<feature type="compositionally biased region" description="Basic and acidic residues" evidence="11">
    <location>
        <begin position="139"/>
        <end position="154"/>
    </location>
</feature>
<dbReference type="Proteomes" id="UP000615446">
    <property type="component" value="Unassembled WGS sequence"/>
</dbReference>
<feature type="region of interest" description="Disordered" evidence="11">
    <location>
        <begin position="757"/>
        <end position="782"/>
    </location>
</feature>
<dbReference type="InterPro" id="IPR011078">
    <property type="entry name" value="PyrdxlP_homeostasis"/>
</dbReference>
<dbReference type="GO" id="GO:0016787">
    <property type="term" value="F:hydrolase activity"/>
    <property type="evidence" value="ECO:0007669"/>
    <property type="project" value="UniProtKB-KW"/>
</dbReference>
<comment type="catalytic activity">
    <reaction evidence="7">
        <text>ATP + H2O = ADP + phosphate + H(+)</text>
        <dbReference type="Rhea" id="RHEA:13065"/>
        <dbReference type="ChEBI" id="CHEBI:15377"/>
        <dbReference type="ChEBI" id="CHEBI:15378"/>
        <dbReference type="ChEBI" id="CHEBI:30616"/>
        <dbReference type="ChEBI" id="CHEBI:43474"/>
        <dbReference type="ChEBI" id="CHEBI:456216"/>
        <dbReference type="EC" id="3.6.4.13"/>
    </reaction>
</comment>
<dbReference type="HAMAP" id="MF_02087">
    <property type="entry name" value="PLP_homeostasis"/>
    <property type="match status" value="1"/>
</dbReference>
<dbReference type="PROSITE" id="PS51194">
    <property type="entry name" value="HELICASE_CTER"/>
    <property type="match status" value="1"/>
</dbReference>
<gene>
    <name evidence="15" type="ORF">RCL2_002533000</name>
</gene>
<dbReference type="Pfam" id="PF00271">
    <property type="entry name" value="Helicase_C"/>
    <property type="match status" value="1"/>
</dbReference>
<feature type="short sequence motif" description="Q motif" evidence="9">
    <location>
        <begin position="312"/>
        <end position="340"/>
    </location>
</feature>
<dbReference type="InterPro" id="IPR027417">
    <property type="entry name" value="P-loop_NTPase"/>
</dbReference>
<dbReference type="SUPFAM" id="SSF52540">
    <property type="entry name" value="P-loop containing nucleoside triphosphate hydrolases"/>
    <property type="match status" value="1"/>
</dbReference>
<evidence type="ECO:0000256" key="11">
    <source>
        <dbReference type="SAM" id="MobiDB-lite"/>
    </source>
</evidence>
<dbReference type="SUPFAM" id="SSF51419">
    <property type="entry name" value="PLP-binding barrel"/>
    <property type="match status" value="1"/>
</dbReference>